<comment type="caution">
    <text evidence="1">The sequence shown here is derived from an EMBL/GenBank/DDBJ whole genome shotgun (WGS) entry which is preliminary data.</text>
</comment>
<gene>
    <name evidence="1" type="ORF">FC50_GL000998</name>
</gene>
<dbReference type="AlphaFoldDB" id="A0A0R1TYC5"/>
<evidence type="ECO:0000313" key="2">
    <source>
        <dbReference type="Proteomes" id="UP000051922"/>
    </source>
</evidence>
<name>A0A0R1TYC5_9LACO</name>
<dbReference type="PATRIC" id="fig|1423783.4.peg.1033"/>
<dbReference type="EMBL" id="AZFJ01000046">
    <property type="protein sequence ID" value="KRL86249.1"/>
    <property type="molecule type" value="Genomic_DNA"/>
</dbReference>
<protein>
    <recommendedName>
        <fullName evidence="3">Winged helix DNA-binding domain-containing protein</fullName>
    </recommendedName>
</protein>
<dbReference type="PANTHER" id="PTHR38479">
    <property type="entry name" value="LMO0824 PROTEIN"/>
    <property type="match status" value="1"/>
</dbReference>
<proteinExistence type="predicted"/>
<organism evidence="1 2">
    <name type="scientific">Lacticaseibacillus pantheris DSM 15945 = JCM 12539 = NBRC 106106</name>
    <dbReference type="NCBI Taxonomy" id="1423783"/>
    <lineage>
        <taxon>Bacteria</taxon>
        <taxon>Bacillati</taxon>
        <taxon>Bacillota</taxon>
        <taxon>Bacilli</taxon>
        <taxon>Lactobacillales</taxon>
        <taxon>Lactobacillaceae</taxon>
        <taxon>Lacticaseibacillus</taxon>
    </lineage>
</organism>
<accession>A0A0R1TYC5</accession>
<evidence type="ECO:0008006" key="3">
    <source>
        <dbReference type="Google" id="ProtNLM"/>
    </source>
</evidence>
<dbReference type="OrthoDB" id="2210247at2"/>
<dbReference type="STRING" id="1423783.FC50_GL000998"/>
<dbReference type="InterPro" id="IPR009351">
    <property type="entry name" value="AlkZ-like"/>
</dbReference>
<keyword evidence="2" id="KW-1185">Reference proteome</keyword>
<dbReference type="PANTHER" id="PTHR38479:SF2">
    <property type="entry name" value="WINGED HELIX DNA-BINDING DOMAIN-CONTAINING PROTEIN"/>
    <property type="match status" value="1"/>
</dbReference>
<dbReference type="Pfam" id="PF06224">
    <property type="entry name" value="AlkZ-like"/>
    <property type="match status" value="1"/>
</dbReference>
<evidence type="ECO:0000313" key="1">
    <source>
        <dbReference type="EMBL" id="KRL86249.1"/>
    </source>
</evidence>
<dbReference type="RefSeq" id="WP_054649349.1">
    <property type="nucleotide sequence ID" value="NZ_AZFJ01000046.1"/>
</dbReference>
<dbReference type="Proteomes" id="UP000051922">
    <property type="component" value="Unassembled WGS sequence"/>
</dbReference>
<sequence length="350" mass="39379">MEREQLFLARMKQQGLINPSEDLEQVFQTTIGMQAQQQRQTEVGIALRTRKVTYTDLLARYQSGRVVRTWAQRWTYQLLQRDDWELIIAARRGESLPQTYFRGERARIMSLADKLAVDLHPGQVMTQEDAMSLLAHHADTNGDHHLWYVVMQILAARGLVTFNPALTGLQTEIRVMPAPTVDTDVAMRQLMDRFVRGFGPVRLADFCKWAGIGASRARANWQQCAAQWQPVGEPGDGLYVAASIAALPDDTLTGRALLVGGFDGTLTAYADKGWLAVPPAKLWTANGILKPFVIIDGVIGGTWSTRWRGDKVDFAFETWRSVPRRLRTQIEAQCERVARFFNVAVGSISY</sequence>
<reference evidence="1 2" key="1">
    <citation type="journal article" date="2015" name="Genome Announc.">
        <title>Expanding the biotechnology potential of lactobacilli through comparative genomics of 213 strains and associated genera.</title>
        <authorList>
            <person name="Sun Z."/>
            <person name="Harris H.M."/>
            <person name="McCann A."/>
            <person name="Guo C."/>
            <person name="Argimon S."/>
            <person name="Zhang W."/>
            <person name="Yang X."/>
            <person name="Jeffery I.B."/>
            <person name="Cooney J.C."/>
            <person name="Kagawa T.F."/>
            <person name="Liu W."/>
            <person name="Song Y."/>
            <person name="Salvetti E."/>
            <person name="Wrobel A."/>
            <person name="Rasinkangas P."/>
            <person name="Parkhill J."/>
            <person name="Rea M.C."/>
            <person name="O'Sullivan O."/>
            <person name="Ritari J."/>
            <person name="Douillard F.P."/>
            <person name="Paul Ross R."/>
            <person name="Yang R."/>
            <person name="Briner A.E."/>
            <person name="Felis G.E."/>
            <person name="de Vos W.M."/>
            <person name="Barrangou R."/>
            <person name="Klaenhammer T.R."/>
            <person name="Caufield P.W."/>
            <person name="Cui Y."/>
            <person name="Zhang H."/>
            <person name="O'Toole P.W."/>
        </authorList>
    </citation>
    <scope>NUCLEOTIDE SEQUENCE [LARGE SCALE GENOMIC DNA]</scope>
    <source>
        <strain evidence="1 2">DSM 15945</strain>
    </source>
</reference>